<evidence type="ECO:0000313" key="8">
    <source>
        <dbReference type="EMBL" id="MDX8141670.1"/>
    </source>
</evidence>
<keyword evidence="9" id="KW-1185">Reference proteome</keyword>
<dbReference type="SMART" id="SM00028">
    <property type="entry name" value="TPR"/>
    <property type="match status" value="6"/>
</dbReference>
<dbReference type="RefSeq" id="WP_319973991.1">
    <property type="nucleotide sequence ID" value="NZ_JAXAVU010000004.1"/>
</dbReference>
<evidence type="ECO:0000256" key="4">
    <source>
        <dbReference type="ARBA" id="ARBA00023163"/>
    </source>
</evidence>
<comment type="similarity">
    <text evidence="1">Belongs to the AfsR/DnrI/RedD regulatory family.</text>
</comment>
<dbReference type="InterPro" id="IPR036388">
    <property type="entry name" value="WH-like_DNA-bd_sf"/>
</dbReference>
<evidence type="ECO:0000256" key="5">
    <source>
        <dbReference type="PROSITE-ProRule" id="PRU01091"/>
    </source>
</evidence>
<keyword evidence="4" id="KW-0804">Transcription</keyword>
<comment type="caution">
    <text evidence="8">The sequence shown here is derived from an EMBL/GenBank/DDBJ whole genome shotgun (WGS) entry which is preliminary data.</text>
</comment>
<dbReference type="InterPro" id="IPR019734">
    <property type="entry name" value="TPR_rpt"/>
</dbReference>
<keyword evidence="2" id="KW-0805">Transcription regulation</keyword>
<dbReference type="Gene3D" id="1.10.10.10">
    <property type="entry name" value="Winged helix-like DNA-binding domain superfamily/Winged helix DNA-binding domain"/>
    <property type="match status" value="1"/>
</dbReference>
<dbReference type="Pfam" id="PF00486">
    <property type="entry name" value="Trans_reg_C"/>
    <property type="match status" value="1"/>
</dbReference>
<evidence type="ECO:0000256" key="3">
    <source>
        <dbReference type="ARBA" id="ARBA00023125"/>
    </source>
</evidence>
<reference evidence="8 9" key="1">
    <citation type="submission" date="2023-11" db="EMBL/GenBank/DDBJ databases">
        <title>Lentzea sokolovensis, sp. nov., Lentzea kristufkii, sp. nov., and Lentzea miocenensis, sp. nov., rare actinobacteria from Sokolov Coal Basin, Miocene lacustrine sediment, Czech Republic.</title>
        <authorList>
            <person name="Lara A."/>
            <person name="Kotroba L."/>
            <person name="Nouioui I."/>
            <person name="Neumann-Schaal M."/>
            <person name="Mast Y."/>
            <person name="Chronakova A."/>
        </authorList>
    </citation>
    <scope>NUCLEOTIDE SEQUENCE [LARGE SCALE GENOMIC DNA]</scope>
    <source>
        <strain evidence="8 9">BCCO 10_0061</strain>
    </source>
</reference>
<dbReference type="Gene3D" id="3.40.50.300">
    <property type="entry name" value="P-loop containing nucleotide triphosphate hydrolases"/>
    <property type="match status" value="1"/>
</dbReference>
<keyword evidence="3 5" id="KW-0238">DNA-binding</keyword>
<evidence type="ECO:0000256" key="2">
    <source>
        <dbReference type="ARBA" id="ARBA00023015"/>
    </source>
</evidence>
<dbReference type="Pfam" id="PF13424">
    <property type="entry name" value="TPR_12"/>
    <property type="match status" value="2"/>
</dbReference>
<protein>
    <submittedName>
        <fullName evidence="8">BTAD domain-containing putative transcriptional regulator</fullName>
    </submittedName>
</protein>
<evidence type="ECO:0000256" key="6">
    <source>
        <dbReference type="SAM" id="MobiDB-lite"/>
    </source>
</evidence>
<dbReference type="InterPro" id="IPR001867">
    <property type="entry name" value="OmpR/PhoB-type_DNA-bd"/>
</dbReference>
<dbReference type="PRINTS" id="PR00364">
    <property type="entry name" value="DISEASERSIST"/>
</dbReference>
<feature type="region of interest" description="Disordered" evidence="6">
    <location>
        <begin position="240"/>
        <end position="278"/>
    </location>
</feature>
<dbReference type="CDD" id="cd15831">
    <property type="entry name" value="BTAD"/>
    <property type="match status" value="1"/>
</dbReference>
<dbReference type="PANTHER" id="PTHR35807">
    <property type="entry name" value="TRANSCRIPTIONAL REGULATOR REDD-RELATED"/>
    <property type="match status" value="1"/>
</dbReference>
<gene>
    <name evidence="8" type="ORF">SK854_06075</name>
</gene>
<dbReference type="CDD" id="cd00383">
    <property type="entry name" value="trans_reg_C"/>
    <property type="match status" value="1"/>
</dbReference>
<dbReference type="Pfam" id="PF03704">
    <property type="entry name" value="BTAD"/>
    <property type="match status" value="1"/>
</dbReference>
<dbReference type="InterPro" id="IPR051677">
    <property type="entry name" value="AfsR-DnrI-RedD_regulator"/>
</dbReference>
<dbReference type="Proteomes" id="UP001285352">
    <property type="component" value="Unassembled WGS sequence"/>
</dbReference>
<dbReference type="EMBL" id="JAXAVU010000004">
    <property type="protein sequence ID" value="MDX8141670.1"/>
    <property type="molecule type" value="Genomic_DNA"/>
</dbReference>
<dbReference type="SUPFAM" id="SSF48452">
    <property type="entry name" value="TPR-like"/>
    <property type="match status" value="4"/>
</dbReference>
<dbReference type="SMART" id="SM00862">
    <property type="entry name" value="Trans_reg_C"/>
    <property type="match status" value="1"/>
</dbReference>
<dbReference type="InterPro" id="IPR005158">
    <property type="entry name" value="BTAD"/>
</dbReference>
<proteinExistence type="inferred from homology"/>
<evidence type="ECO:0000313" key="9">
    <source>
        <dbReference type="Proteomes" id="UP001285352"/>
    </source>
</evidence>
<feature type="DNA-binding region" description="OmpR/PhoB-type" evidence="5">
    <location>
        <begin position="1"/>
        <end position="87"/>
    </location>
</feature>
<feature type="domain" description="OmpR/PhoB-type" evidence="7">
    <location>
        <begin position="1"/>
        <end position="87"/>
    </location>
</feature>
<evidence type="ECO:0000256" key="1">
    <source>
        <dbReference type="ARBA" id="ARBA00005820"/>
    </source>
</evidence>
<evidence type="ECO:0000259" key="7">
    <source>
        <dbReference type="PROSITE" id="PS51755"/>
    </source>
</evidence>
<dbReference type="SUPFAM" id="SSF52540">
    <property type="entry name" value="P-loop containing nucleoside triphosphate hydrolases"/>
    <property type="match status" value="1"/>
</dbReference>
<dbReference type="InterPro" id="IPR027417">
    <property type="entry name" value="P-loop_NTPase"/>
</dbReference>
<sequence>MGEVGAEVGGRPVDLGTPRQRCVLVALAVDTGRVVPVDRLVERVWGTDVVPKARSTLHNYISRLRRVLACTDGVVIVRRSGGYVLSTDTTEPVVDLHLFRDLRTNADADDDEQAARSLTLALELWRGQALTGVDGEWAEAERDRLELERSAAQQDLADVLLRLGRGGQLVVRLAEQSSAAPLDERVAGQYMLALHQAGRTADALEHYLQVRARLAEELGSDPGAALRDLHGQILISGSGHGVDPERGIEPRSAVNEVGATQPRRRSRSEVRPSATGIAQLPSAPRSFVGREEALSVMNGEHDGVNGSPVVHVLTGTAGVGKTALALHWAHGNRDRFPGGQLFVNLRGHSAGMPLTARQALEELLEALEVAPIRRPAGVDGASAVYRSTLADRQMLVVLDDAVDAGQVRPLLPGTPDCTVVVTSRYRLDGLVAHEGARQQRLDVLGVDDAKAVLDRIIGGTRVAAELEAANELVALCGGLPLALRIAAAHLAAQPNRSIGDYTTALRGGDRLAALELHGDPTAAVGAAIELSYAARARSTQRVFRLLGLVPGPDVTAPAVAALADTGLAEAERELRDLVAASLVEEPAPSRYALHELTRLYAADRAVQDGRDPVDRLLTWYAIAVDTAADILDAGRLRLPGSTSWTGHGPMSFDSSGAALAWFTAEASNITAIVGLASATGEHRLAWQVADGLKGYFLRGNTAQWETVVRCALHAAQTDGNPHAVAAMDNSAGVLDLMRGDHASAVDHFESALTAATGAEWPLGRCTALSNLGILHYYTGTLQAALEHLRRADEIATAESTCLIHTGTVLINLGMTTLRLGRPAEALDYLTRARAAQDTSGHDRGRGAALTCLAETHLHLGDLKKTEELLDSAAPHIRRVSAGYETAWYLGVRGRLVALRGDYDQAAILLEQAVGAAEGHHAVAVDTQNTLAAMHCFRERLDEAESLHRHALTAADHSHYGQGRIEALLGLAAVHHHRGHLASAVHDATAALDLARHTGHRPHEGHAHAALAAVHVYRGDHRTGADHAEQARLIHAETGHLLGEAQALLLLAMTAGHDETT</sequence>
<accession>A0ABU4UQA4</accession>
<dbReference type="Pfam" id="PF13374">
    <property type="entry name" value="TPR_10"/>
    <property type="match status" value="1"/>
</dbReference>
<organism evidence="8 9">
    <name type="scientific">Lentzea sokolovensis</name>
    <dbReference type="NCBI Taxonomy" id="3095429"/>
    <lineage>
        <taxon>Bacteria</taxon>
        <taxon>Bacillati</taxon>
        <taxon>Actinomycetota</taxon>
        <taxon>Actinomycetes</taxon>
        <taxon>Pseudonocardiales</taxon>
        <taxon>Pseudonocardiaceae</taxon>
        <taxon>Lentzea</taxon>
    </lineage>
</organism>
<dbReference type="Gene3D" id="1.25.40.10">
    <property type="entry name" value="Tetratricopeptide repeat domain"/>
    <property type="match status" value="3"/>
</dbReference>
<dbReference type="PROSITE" id="PS51755">
    <property type="entry name" value="OMPR_PHOB"/>
    <property type="match status" value="1"/>
</dbReference>
<dbReference type="SUPFAM" id="SSF46894">
    <property type="entry name" value="C-terminal effector domain of the bipartite response regulators"/>
    <property type="match status" value="1"/>
</dbReference>
<dbReference type="InterPro" id="IPR011990">
    <property type="entry name" value="TPR-like_helical_dom_sf"/>
</dbReference>
<name>A0ABU4UQA4_9PSEU</name>
<dbReference type="InterPro" id="IPR016032">
    <property type="entry name" value="Sig_transdc_resp-reg_C-effctor"/>
</dbReference>
<dbReference type="PANTHER" id="PTHR35807:SF1">
    <property type="entry name" value="TRANSCRIPTIONAL REGULATOR REDD"/>
    <property type="match status" value="1"/>
</dbReference>
<dbReference type="SMART" id="SM01043">
    <property type="entry name" value="BTAD"/>
    <property type="match status" value="1"/>
</dbReference>